<gene>
    <name evidence="14" type="ORF">Agabi119p4_7527</name>
</gene>
<dbReference type="GO" id="GO:0016020">
    <property type="term" value="C:membrane"/>
    <property type="evidence" value="ECO:0007669"/>
    <property type="project" value="UniProtKB-SubCell"/>
</dbReference>
<comment type="caution">
    <text evidence="14">The sequence shown here is derived from an EMBL/GenBank/DDBJ whole genome shotgun (WGS) entry which is preliminary data.</text>
</comment>
<dbReference type="GO" id="GO:0005506">
    <property type="term" value="F:iron ion binding"/>
    <property type="evidence" value="ECO:0007669"/>
    <property type="project" value="InterPro"/>
</dbReference>
<keyword evidence="9" id="KW-0560">Oxidoreductase</keyword>
<keyword evidence="11" id="KW-0503">Monooxygenase</keyword>
<dbReference type="PANTHER" id="PTHR24305">
    <property type="entry name" value="CYTOCHROME P450"/>
    <property type="match status" value="1"/>
</dbReference>
<dbReference type="SUPFAM" id="SSF48264">
    <property type="entry name" value="Cytochrome P450"/>
    <property type="match status" value="1"/>
</dbReference>
<reference evidence="14 15" key="1">
    <citation type="journal article" name="Sci. Rep.">
        <title>Telomere-to-telomere assembled and centromere annotated genomes of the two main subspecies of the button mushroom Agaricus bisporus reveal especially polymorphic chromosome ends.</title>
        <authorList>
            <person name="Sonnenberg A.S.M."/>
            <person name="Sedaghat-Telgerd N."/>
            <person name="Lavrijssen B."/>
            <person name="Ohm R.A."/>
            <person name="Hendrickx P.M."/>
            <person name="Scholtmeijer K."/>
            <person name="Baars J.J.P."/>
            <person name="van Peer A."/>
        </authorList>
    </citation>
    <scope>NUCLEOTIDE SEQUENCE [LARGE SCALE GENOMIC DNA]</scope>
    <source>
        <strain evidence="14 15">H119_p4</strain>
    </source>
</reference>
<evidence type="ECO:0000256" key="2">
    <source>
        <dbReference type="ARBA" id="ARBA00004370"/>
    </source>
</evidence>
<dbReference type="GO" id="GO:0020037">
    <property type="term" value="F:heme binding"/>
    <property type="evidence" value="ECO:0007669"/>
    <property type="project" value="InterPro"/>
</dbReference>
<dbReference type="InterPro" id="IPR001128">
    <property type="entry name" value="Cyt_P450"/>
</dbReference>
<organism evidence="14 15">
    <name type="scientific">Agaricus bisporus var. burnettii</name>
    <dbReference type="NCBI Taxonomy" id="192524"/>
    <lineage>
        <taxon>Eukaryota</taxon>
        <taxon>Fungi</taxon>
        <taxon>Dikarya</taxon>
        <taxon>Basidiomycota</taxon>
        <taxon>Agaricomycotina</taxon>
        <taxon>Agaricomycetes</taxon>
        <taxon>Agaricomycetidae</taxon>
        <taxon>Agaricales</taxon>
        <taxon>Agaricineae</taxon>
        <taxon>Agaricaceae</taxon>
        <taxon>Agaricus</taxon>
    </lineage>
</organism>
<sequence>MASILVQGITVYISSVVVWKLIKNYVVKSPLDIVPGPPPASLITGHVKDLFHADAWKYHDEILRKYGSVMMVKGLLGERQLIIFDPQALHHILVKDQYIYEESESFTLSSKLLFGEGLLSTLGEQHRKQRKMLNPVFSIAHMREMTPIFYDVTSRLRKAIYNQVKTSPKEIDVLHWMTRTALELIGQSGMGYSFDSLESSQKADLHPYSRSVKRLGGFLAGPLAAVLASYAIPIVHKFNFPRFKRWVVDHWPSKWVQDIKDITDVMHETALDIYKTKRQAMEEGHGDDGKKDIISILMRANESATEEDRLTDEELYGQVATLTFAAMDTTSSALSRILLLLADHQDVQDKLRAELIEAKKNNGDQELGYDKLVSLPYLDAVCRETLRVFPPLANAIRIARKDMILPLSKPLQTTTKQQVTDLFIPNGTTIHVSIIGANRNPDMWGTDAKEWKPERWLNPLPDKVAEAHMPGIYSHLMTFLGGSRACIGFKFSQLEMKVVLSILLTSFKFSRTHQTIKWKMSGISTPIVEGDDYSNSTMPLKVTLLE</sequence>
<dbReference type="InterPro" id="IPR002401">
    <property type="entry name" value="Cyt_P450_E_grp-I"/>
</dbReference>
<dbReference type="AlphaFoldDB" id="A0A8H7C969"/>
<keyword evidence="6" id="KW-0812">Transmembrane</keyword>
<name>A0A8H7C969_AGABI</name>
<keyword evidence="7 13" id="KW-0479">Metal-binding</keyword>
<accession>A0A8H7C969</accession>
<evidence type="ECO:0000313" key="14">
    <source>
        <dbReference type="EMBL" id="KAF7768284.1"/>
    </source>
</evidence>
<evidence type="ECO:0008006" key="16">
    <source>
        <dbReference type="Google" id="ProtNLM"/>
    </source>
</evidence>
<evidence type="ECO:0000256" key="1">
    <source>
        <dbReference type="ARBA" id="ARBA00001971"/>
    </source>
</evidence>
<comment type="similarity">
    <text evidence="4">Belongs to the cytochrome P450 family.</text>
</comment>
<dbReference type="EMBL" id="JABXXO010000010">
    <property type="protein sequence ID" value="KAF7768284.1"/>
    <property type="molecule type" value="Genomic_DNA"/>
</dbReference>
<dbReference type="InterPro" id="IPR050121">
    <property type="entry name" value="Cytochrome_P450_monoxygenase"/>
</dbReference>
<evidence type="ECO:0000256" key="13">
    <source>
        <dbReference type="PIRSR" id="PIRSR602401-1"/>
    </source>
</evidence>
<dbReference type="PRINTS" id="PR00385">
    <property type="entry name" value="P450"/>
</dbReference>
<comment type="pathway">
    <text evidence="3">Secondary metabolite biosynthesis; terpenoid biosynthesis.</text>
</comment>
<evidence type="ECO:0000256" key="9">
    <source>
        <dbReference type="ARBA" id="ARBA00023002"/>
    </source>
</evidence>
<dbReference type="Pfam" id="PF00067">
    <property type="entry name" value="p450"/>
    <property type="match status" value="1"/>
</dbReference>
<feature type="binding site" description="axial binding residue" evidence="13">
    <location>
        <position position="486"/>
    </location>
    <ligand>
        <name>heme</name>
        <dbReference type="ChEBI" id="CHEBI:30413"/>
    </ligand>
    <ligandPart>
        <name>Fe</name>
        <dbReference type="ChEBI" id="CHEBI:18248"/>
    </ligandPart>
</feature>
<protein>
    <recommendedName>
        <fullName evidence="16">Cytochrome P450</fullName>
    </recommendedName>
</protein>
<keyword evidence="10 13" id="KW-0408">Iron</keyword>
<dbReference type="Proteomes" id="UP000629468">
    <property type="component" value="Unassembled WGS sequence"/>
</dbReference>
<evidence type="ECO:0000256" key="3">
    <source>
        <dbReference type="ARBA" id="ARBA00004721"/>
    </source>
</evidence>
<dbReference type="InterPro" id="IPR036396">
    <property type="entry name" value="Cyt_P450_sf"/>
</dbReference>
<evidence type="ECO:0000256" key="4">
    <source>
        <dbReference type="ARBA" id="ARBA00010617"/>
    </source>
</evidence>
<dbReference type="GO" id="GO:0016705">
    <property type="term" value="F:oxidoreductase activity, acting on paired donors, with incorporation or reduction of molecular oxygen"/>
    <property type="evidence" value="ECO:0007669"/>
    <property type="project" value="InterPro"/>
</dbReference>
<proteinExistence type="inferred from homology"/>
<evidence type="ECO:0000256" key="7">
    <source>
        <dbReference type="ARBA" id="ARBA00022723"/>
    </source>
</evidence>
<evidence type="ECO:0000256" key="8">
    <source>
        <dbReference type="ARBA" id="ARBA00022989"/>
    </source>
</evidence>
<dbReference type="CDD" id="cd11069">
    <property type="entry name" value="CYP_FUM15-like"/>
    <property type="match status" value="1"/>
</dbReference>
<evidence type="ECO:0000256" key="10">
    <source>
        <dbReference type="ARBA" id="ARBA00023004"/>
    </source>
</evidence>
<keyword evidence="12" id="KW-0472">Membrane</keyword>
<evidence type="ECO:0000256" key="6">
    <source>
        <dbReference type="ARBA" id="ARBA00022692"/>
    </source>
</evidence>
<dbReference type="Gene3D" id="1.10.630.10">
    <property type="entry name" value="Cytochrome P450"/>
    <property type="match status" value="1"/>
</dbReference>
<dbReference type="GO" id="GO:0004497">
    <property type="term" value="F:monooxygenase activity"/>
    <property type="evidence" value="ECO:0007669"/>
    <property type="project" value="UniProtKB-KW"/>
</dbReference>
<evidence type="ECO:0000256" key="5">
    <source>
        <dbReference type="ARBA" id="ARBA00022617"/>
    </source>
</evidence>
<keyword evidence="5 13" id="KW-0349">Heme</keyword>
<evidence type="ECO:0000313" key="15">
    <source>
        <dbReference type="Proteomes" id="UP000629468"/>
    </source>
</evidence>
<dbReference type="PANTHER" id="PTHR24305:SF166">
    <property type="entry name" value="CYTOCHROME P450 12A4, MITOCHONDRIAL-RELATED"/>
    <property type="match status" value="1"/>
</dbReference>
<evidence type="ECO:0000256" key="11">
    <source>
        <dbReference type="ARBA" id="ARBA00023033"/>
    </source>
</evidence>
<keyword evidence="8" id="KW-1133">Transmembrane helix</keyword>
<comment type="cofactor">
    <cofactor evidence="1 13">
        <name>heme</name>
        <dbReference type="ChEBI" id="CHEBI:30413"/>
    </cofactor>
</comment>
<dbReference type="PRINTS" id="PR00463">
    <property type="entry name" value="EP450I"/>
</dbReference>
<comment type="subcellular location">
    <subcellularLocation>
        <location evidence="2">Membrane</location>
    </subcellularLocation>
</comment>
<evidence type="ECO:0000256" key="12">
    <source>
        <dbReference type="ARBA" id="ARBA00023136"/>
    </source>
</evidence>